<accession>A0A3P3YWS4</accession>
<keyword evidence="9 11" id="KW-0472">Membrane</keyword>
<feature type="region of interest" description="Disordered" evidence="10">
    <location>
        <begin position="1"/>
        <end position="41"/>
    </location>
</feature>
<keyword evidence="5 11" id="KW-0812">Transmembrane</keyword>
<gene>
    <name evidence="12" type="ORF">LBRM2904_02.0210</name>
</gene>
<dbReference type="EMBL" id="LS997601">
    <property type="protein sequence ID" value="SYZ62402.1"/>
    <property type="molecule type" value="Genomic_DNA"/>
</dbReference>
<reference evidence="12 13" key="1">
    <citation type="submission" date="2018-09" db="EMBL/GenBank/DDBJ databases">
        <authorList>
            <person name="Peiro R."/>
            <person name="Begona"/>
            <person name="Cbmso G."/>
            <person name="Lopez M."/>
            <person name="Gonzalez S."/>
        </authorList>
    </citation>
    <scope>NUCLEOTIDE SEQUENCE [LARGE SCALE GENOMIC DNA]</scope>
</reference>
<dbReference type="GO" id="GO:0016758">
    <property type="term" value="F:hexosyltransferase activity"/>
    <property type="evidence" value="ECO:0007669"/>
    <property type="project" value="InterPro"/>
</dbReference>
<feature type="compositionally biased region" description="Basic and acidic residues" evidence="10">
    <location>
        <begin position="57"/>
        <end position="70"/>
    </location>
</feature>
<evidence type="ECO:0000256" key="2">
    <source>
        <dbReference type="ARBA" id="ARBA00008661"/>
    </source>
</evidence>
<evidence type="ECO:0000256" key="6">
    <source>
        <dbReference type="ARBA" id="ARBA00022968"/>
    </source>
</evidence>
<feature type="region of interest" description="Disordered" evidence="10">
    <location>
        <begin position="575"/>
        <end position="598"/>
    </location>
</feature>
<name>A0A3P3YWS4_LEIBR</name>
<dbReference type="PANTHER" id="PTHR11214:SF351">
    <property type="entry name" value="BETA-1,3-GALACTOSYLTRANSFERASE PVG3"/>
    <property type="match status" value="1"/>
</dbReference>
<comment type="subcellular location">
    <subcellularLocation>
        <location evidence="1">Golgi apparatus membrane</location>
        <topology evidence="1">Single-pass type II membrane protein</topology>
    </subcellularLocation>
</comment>
<keyword evidence="4 12" id="KW-0808">Transferase</keyword>
<evidence type="ECO:0000313" key="13">
    <source>
        <dbReference type="Proteomes" id="UP000319462"/>
    </source>
</evidence>
<organism evidence="12 13">
    <name type="scientific">Leishmania braziliensis MHOM/BR/75/M2904</name>
    <dbReference type="NCBI Taxonomy" id="420245"/>
    <lineage>
        <taxon>Eukaryota</taxon>
        <taxon>Discoba</taxon>
        <taxon>Euglenozoa</taxon>
        <taxon>Kinetoplastea</taxon>
        <taxon>Metakinetoplastina</taxon>
        <taxon>Trypanosomatida</taxon>
        <taxon>Trypanosomatidae</taxon>
        <taxon>Leishmaniinae</taxon>
        <taxon>Leishmania</taxon>
        <taxon>Leishmania braziliensis species complex</taxon>
    </lineage>
</organism>
<comment type="similarity">
    <text evidence="2">Belongs to the glycosyltransferase 31 family.</text>
</comment>
<evidence type="ECO:0000256" key="8">
    <source>
        <dbReference type="ARBA" id="ARBA00023034"/>
    </source>
</evidence>
<feature type="region of interest" description="Disordered" evidence="10">
    <location>
        <begin position="53"/>
        <end position="100"/>
    </location>
</feature>
<dbReference type="PANTHER" id="PTHR11214">
    <property type="entry name" value="BETA-1,3-N-ACETYLGLUCOSAMINYLTRANSFERASE"/>
    <property type="match status" value="1"/>
</dbReference>
<evidence type="ECO:0000256" key="7">
    <source>
        <dbReference type="ARBA" id="ARBA00022989"/>
    </source>
</evidence>
<keyword evidence="8" id="KW-0333">Golgi apparatus</keyword>
<dbReference type="InterPro" id="IPR002659">
    <property type="entry name" value="Glyco_trans_31"/>
</dbReference>
<feature type="compositionally biased region" description="Polar residues" evidence="10">
    <location>
        <begin position="80"/>
        <end position="92"/>
    </location>
</feature>
<sequence>MSDGRRLRQSHLSGSGGVLSRHGFDDEDGGNATAGKGSPSTAKCALLSSATAWGVTDTRRADQGRRRDTSSQDPLGCDSQGFSAYSVSSSPPFQAPEQPPHMFMATKTEATSLAPASGQTTMAHGGTRPLWGGHRIAPGGAAVVEGSSLPYRRDRADCEEDGACFYLMSSSSRLSTAAAAAPQSTARGSNWRRRMCMHWWRRCSQVWLSMGRYRRGTARGAEPEKGPSRGRKWLLGLRAFLLLSLVCSALLFVCLRSYVAHLLRRPRVPGWNATLSILVQHEDAPQRMRLTYSQKVKWIHLPSWTLRVVPANCEDCLDSDTYAPAVQRAAEGLVRMQSEDNARQLAGLRALQHPGCHFEDYRGGRGPHLHGGLPSLAKAPLTTVISEEFLMMKGGPYAVFANVGAPLGRIGPMLYAMRSVTDGIDVAAELPHWRWLQHTSISSPAGAVRPPPYIAVMGIPSADTTSHAQLRDAQRSTWFHYTAVARRENHFQGRLLPLYIFAAPERKAAPDPTWIGQDEDTGPAAAAEFFRPTAQEFSDATNFYYALSAPLSRGGTVPGDFSYRQRRMSLRPQWRTSDLTSSPCGHATSSTVRSGPGNPRPPLAVLADYLRLPVIPAFTAATRFLCEASSGLWLEALQHGNALWIDMLTDRIPTAEKGGAGSSRWEMATAVGMTQKTVLWLEYAYHAFPGVPFIAKSYDDTYIKVPQMVSDFAYVVSGRRHRQLDASSMDDTSRAPATAGVVSGESSSAASRVRLTQSSESECVYWGQLGRQPKGVPYFVGVHYSMTRKVARVVLEKPRETYGVNGLQDVVRLSMLDFNPIFADIYTRTAMTEEDRFIGKVLHDGRARAAQLCPKERITYIEEGPPRFHGLQREVRGTVTWASVVVHYCTPAEMFYLHEYYFVEEHRVRGGATPAEVEAAEKAAQERGAQWILANMNASLDPGWVDLQPMLWVSHGARPENAKARILFIQDGVAVYNITLTAWNHDALRPGGLMTVPHVKVKRDGDTYPVVE</sequence>
<feature type="transmembrane region" description="Helical" evidence="11">
    <location>
        <begin position="239"/>
        <end position="259"/>
    </location>
</feature>
<keyword evidence="6" id="KW-0735">Signal-anchor</keyword>
<evidence type="ECO:0000256" key="5">
    <source>
        <dbReference type="ARBA" id="ARBA00022692"/>
    </source>
</evidence>
<evidence type="ECO:0000256" key="3">
    <source>
        <dbReference type="ARBA" id="ARBA00022676"/>
    </source>
</evidence>
<proteinExistence type="inferred from homology"/>
<evidence type="ECO:0000256" key="9">
    <source>
        <dbReference type="ARBA" id="ARBA00023136"/>
    </source>
</evidence>
<keyword evidence="3 12" id="KW-0328">Glycosyltransferase</keyword>
<evidence type="ECO:0000256" key="11">
    <source>
        <dbReference type="SAM" id="Phobius"/>
    </source>
</evidence>
<dbReference type="GO" id="GO:0000139">
    <property type="term" value="C:Golgi membrane"/>
    <property type="evidence" value="ECO:0007669"/>
    <property type="project" value="UniProtKB-SubCell"/>
</dbReference>
<evidence type="ECO:0000313" key="12">
    <source>
        <dbReference type="EMBL" id="SYZ62402.1"/>
    </source>
</evidence>
<evidence type="ECO:0000256" key="10">
    <source>
        <dbReference type="SAM" id="MobiDB-lite"/>
    </source>
</evidence>
<keyword evidence="7 11" id="KW-1133">Transmembrane helix</keyword>
<evidence type="ECO:0000256" key="1">
    <source>
        <dbReference type="ARBA" id="ARBA00004323"/>
    </source>
</evidence>
<feature type="compositionally biased region" description="Polar residues" evidence="10">
    <location>
        <begin position="575"/>
        <end position="593"/>
    </location>
</feature>
<protein>
    <submittedName>
        <fullName evidence="12">Phosphoglycan_beta_1_-3_galactosyltransferase</fullName>
    </submittedName>
</protein>
<evidence type="ECO:0000256" key="4">
    <source>
        <dbReference type="ARBA" id="ARBA00022679"/>
    </source>
</evidence>
<dbReference type="Proteomes" id="UP000319462">
    <property type="component" value="Chromosome 2"/>
</dbReference>
<dbReference type="AlphaFoldDB" id="A0A3P3YWS4"/>